<protein>
    <submittedName>
        <fullName evidence="1">Uncharacterized protein</fullName>
    </submittedName>
</protein>
<dbReference type="OrthoDB" id="2402852at2759"/>
<gene>
    <name evidence="1" type="ORF">C2G38_2039143</name>
</gene>
<dbReference type="AlphaFoldDB" id="A0A397UZS9"/>
<accession>A0A397UZS9</accession>
<dbReference type="Proteomes" id="UP000266673">
    <property type="component" value="Unassembled WGS sequence"/>
</dbReference>
<evidence type="ECO:0000313" key="2">
    <source>
        <dbReference type="Proteomes" id="UP000266673"/>
    </source>
</evidence>
<dbReference type="EMBL" id="QKWP01000726">
    <property type="protein sequence ID" value="RIB15740.1"/>
    <property type="molecule type" value="Genomic_DNA"/>
</dbReference>
<name>A0A397UZS9_9GLOM</name>
<organism evidence="1 2">
    <name type="scientific">Gigaspora rosea</name>
    <dbReference type="NCBI Taxonomy" id="44941"/>
    <lineage>
        <taxon>Eukaryota</taxon>
        <taxon>Fungi</taxon>
        <taxon>Fungi incertae sedis</taxon>
        <taxon>Mucoromycota</taxon>
        <taxon>Glomeromycotina</taxon>
        <taxon>Glomeromycetes</taxon>
        <taxon>Diversisporales</taxon>
        <taxon>Gigasporaceae</taxon>
        <taxon>Gigaspora</taxon>
    </lineage>
</organism>
<sequence length="119" mass="13304">MPILVFDWNDAGFNDVPTAPGFRNGITGQTKAAIVENLTANGATNYNNLVFTFQSGFAIGEWSRQIRVNIPWVTNQSGVQNVCNSVTRINQITYFDTDDADDTEPLTTFDIENFSHVFY</sequence>
<evidence type="ECO:0000313" key="1">
    <source>
        <dbReference type="EMBL" id="RIB15740.1"/>
    </source>
</evidence>
<reference evidence="1 2" key="1">
    <citation type="submission" date="2018-06" db="EMBL/GenBank/DDBJ databases">
        <title>Comparative genomics reveals the genomic features of Rhizophagus irregularis, R. cerebriforme, R. diaphanum and Gigaspora rosea, and their symbiotic lifestyle signature.</title>
        <authorList>
            <person name="Morin E."/>
            <person name="San Clemente H."/>
            <person name="Chen E.C.H."/>
            <person name="De La Providencia I."/>
            <person name="Hainaut M."/>
            <person name="Kuo A."/>
            <person name="Kohler A."/>
            <person name="Murat C."/>
            <person name="Tang N."/>
            <person name="Roy S."/>
            <person name="Loubradou J."/>
            <person name="Henrissat B."/>
            <person name="Grigoriev I.V."/>
            <person name="Corradi N."/>
            <person name="Roux C."/>
            <person name="Martin F.M."/>
        </authorList>
    </citation>
    <scope>NUCLEOTIDE SEQUENCE [LARGE SCALE GENOMIC DNA]</scope>
    <source>
        <strain evidence="1 2">DAOM 194757</strain>
    </source>
</reference>
<proteinExistence type="predicted"/>
<keyword evidence="2" id="KW-1185">Reference proteome</keyword>
<comment type="caution">
    <text evidence="1">The sequence shown here is derived from an EMBL/GenBank/DDBJ whole genome shotgun (WGS) entry which is preliminary data.</text>
</comment>